<evidence type="ECO:0000256" key="4">
    <source>
        <dbReference type="ARBA" id="ARBA00023284"/>
    </source>
</evidence>
<sequence length="133" mass="14628">MGNFISSLVTPPPAADDPNCAVVAAHSKTTYDEQWAAHKNGGKLMVIDFSASWCGPCRFIEPAFKELASRFTDAIFVKIDVDELAEVARTWKVEAMPTFVLVKDGKEVSRVIGAKKDELERKIQMFITSSSSS</sequence>
<comment type="caution">
    <text evidence="6">The sequence shown here is derived from an EMBL/GenBank/DDBJ whole genome shotgun (WGS) entry which is preliminary data.</text>
</comment>
<reference evidence="6" key="2">
    <citation type="submission" date="2020-10" db="EMBL/GenBank/DDBJ databases">
        <authorList>
            <person name="Cooper E.A."/>
            <person name="Brenton Z.W."/>
            <person name="Flinn B.S."/>
            <person name="Jenkins J."/>
            <person name="Shu S."/>
            <person name="Flowers D."/>
            <person name="Luo F."/>
            <person name="Wang Y."/>
            <person name="Xia P."/>
            <person name="Barry K."/>
            <person name="Daum C."/>
            <person name="Lipzen A."/>
            <person name="Yoshinaga Y."/>
            <person name="Schmutz J."/>
            <person name="Saski C."/>
            <person name="Vermerris W."/>
            <person name="Kresovich S."/>
        </authorList>
    </citation>
    <scope>NUCLEOTIDE SEQUENCE</scope>
</reference>
<dbReference type="Gene3D" id="3.40.30.10">
    <property type="entry name" value="Glutaredoxin"/>
    <property type="match status" value="1"/>
</dbReference>
<dbReference type="PANTHER" id="PTHR10438">
    <property type="entry name" value="THIOREDOXIN"/>
    <property type="match status" value="1"/>
</dbReference>
<dbReference type="PROSITE" id="PS00194">
    <property type="entry name" value="THIOREDOXIN_1"/>
    <property type="match status" value="1"/>
</dbReference>
<evidence type="ECO:0000313" key="6">
    <source>
        <dbReference type="EMBL" id="KAG0547148.1"/>
    </source>
</evidence>
<reference evidence="6" key="1">
    <citation type="journal article" date="2019" name="BMC Genomics">
        <title>A new reference genome for Sorghum bicolor reveals high levels of sequence similarity between sweet and grain genotypes: implications for the genetics of sugar metabolism.</title>
        <authorList>
            <person name="Cooper E.A."/>
            <person name="Brenton Z.W."/>
            <person name="Flinn B.S."/>
            <person name="Jenkins J."/>
            <person name="Shu S."/>
            <person name="Flowers D."/>
            <person name="Luo F."/>
            <person name="Wang Y."/>
            <person name="Xia P."/>
            <person name="Barry K."/>
            <person name="Daum C."/>
            <person name="Lipzen A."/>
            <person name="Yoshinaga Y."/>
            <person name="Schmutz J."/>
            <person name="Saski C."/>
            <person name="Vermerris W."/>
            <person name="Kresovich S."/>
        </authorList>
    </citation>
    <scope>NUCLEOTIDE SEQUENCE</scope>
</reference>
<evidence type="ECO:0000259" key="5">
    <source>
        <dbReference type="PROSITE" id="PS51352"/>
    </source>
</evidence>
<dbReference type="Proteomes" id="UP000807115">
    <property type="component" value="Chromosome 1"/>
</dbReference>
<evidence type="ECO:0000256" key="2">
    <source>
        <dbReference type="ARBA" id="ARBA00022982"/>
    </source>
</evidence>
<dbReference type="AlphaFoldDB" id="A0A921RVE4"/>
<dbReference type="InterPro" id="IPR017937">
    <property type="entry name" value="Thioredoxin_CS"/>
</dbReference>
<evidence type="ECO:0000256" key="1">
    <source>
        <dbReference type="ARBA" id="ARBA00022448"/>
    </source>
</evidence>
<keyword evidence="3" id="KW-1015">Disulfide bond</keyword>
<dbReference type="SUPFAM" id="SSF52833">
    <property type="entry name" value="Thioredoxin-like"/>
    <property type="match status" value="1"/>
</dbReference>
<dbReference type="PRINTS" id="PR00421">
    <property type="entry name" value="THIOREDOXIN"/>
</dbReference>
<dbReference type="InterPro" id="IPR050620">
    <property type="entry name" value="Thioredoxin_H-type-like"/>
</dbReference>
<dbReference type="Pfam" id="PF00085">
    <property type="entry name" value="Thioredoxin"/>
    <property type="match status" value="1"/>
</dbReference>
<protein>
    <recommendedName>
        <fullName evidence="5">Thioredoxin domain-containing protein</fullName>
    </recommendedName>
</protein>
<keyword evidence="2" id="KW-0249">Electron transport</keyword>
<proteinExistence type="predicted"/>
<accession>A0A921RVE4</accession>
<dbReference type="InterPro" id="IPR013766">
    <property type="entry name" value="Thioredoxin_domain"/>
</dbReference>
<organism evidence="6 7">
    <name type="scientific">Sorghum bicolor</name>
    <name type="common">Sorghum</name>
    <name type="synonym">Sorghum vulgare</name>
    <dbReference type="NCBI Taxonomy" id="4558"/>
    <lineage>
        <taxon>Eukaryota</taxon>
        <taxon>Viridiplantae</taxon>
        <taxon>Streptophyta</taxon>
        <taxon>Embryophyta</taxon>
        <taxon>Tracheophyta</taxon>
        <taxon>Spermatophyta</taxon>
        <taxon>Magnoliopsida</taxon>
        <taxon>Liliopsida</taxon>
        <taxon>Poales</taxon>
        <taxon>Poaceae</taxon>
        <taxon>PACMAD clade</taxon>
        <taxon>Panicoideae</taxon>
        <taxon>Andropogonodae</taxon>
        <taxon>Andropogoneae</taxon>
        <taxon>Sorghinae</taxon>
        <taxon>Sorghum</taxon>
    </lineage>
</organism>
<evidence type="ECO:0000313" key="7">
    <source>
        <dbReference type="Proteomes" id="UP000807115"/>
    </source>
</evidence>
<dbReference type="PROSITE" id="PS51352">
    <property type="entry name" value="THIOREDOXIN_2"/>
    <property type="match status" value="1"/>
</dbReference>
<evidence type="ECO:0000256" key="3">
    <source>
        <dbReference type="ARBA" id="ARBA00023157"/>
    </source>
</evidence>
<dbReference type="FunFam" id="3.40.30.10:FF:000245">
    <property type="entry name" value="Thioredoxin"/>
    <property type="match status" value="1"/>
</dbReference>
<keyword evidence="1" id="KW-0813">Transport</keyword>
<name>A0A921RVE4_SORBI</name>
<dbReference type="EMBL" id="CM027680">
    <property type="protein sequence ID" value="KAG0547148.1"/>
    <property type="molecule type" value="Genomic_DNA"/>
</dbReference>
<feature type="domain" description="Thioredoxin" evidence="5">
    <location>
        <begin position="11"/>
        <end position="128"/>
    </location>
</feature>
<dbReference type="CDD" id="cd02947">
    <property type="entry name" value="TRX_family"/>
    <property type="match status" value="1"/>
</dbReference>
<keyword evidence="4" id="KW-0676">Redox-active center</keyword>
<dbReference type="InterPro" id="IPR036249">
    <property type="entry name" value="Thioredoxin-like_sf"/>
</dbReference>
<dbReference type="PANTHER" id="PTHR10438:SF463">
    <property type="entry name" value="THIOREDOXIN"/>
    <property type="match status" value="1"/>
</dbReference>
<gene>
    <name evidence="6" type="ORF">BDA96_01G054400</name>
</gene>